<dbReference type="AlphaFoldDB" id="A0A426ZSQ9"/>
<reference evidence="2 3" key="1">
    <citation type="journal article" date="2014" name="Agronomy (Basel)">
        <title>A Draft Genome Sequence for Ensete ventricosum, the Drought-Tolerant Tree Against Hunger.</title>
        <authorList>
            <person name="Harrison J."/>
            <person name="Moore K.A."/>
            <person name="Paszkiewicz K."/>
            <person name="Jones T."/>
            <person name="Grant M."/>
            <person name="Ambacheew D."/>
            <person name="Muzemil S."/>
            <person name="Studholme D.J."/>
        </authorList>
    </citation>
    <scope>NUCLEOTIDE SEQUENCE [LARGE SCALE GENOMIC DNA]</scope>
</reference>
<sequence>MSISSNTLFTLLSVKHGRLPPFAIDPHTTTLLIGGLPMSGMPASATSIDALQANDHQSTLHLLVGGLARALPLLTAGLPVGILLTGIAFVGKQLLRSLARISPLRR</sequence>
<proteinExistence type="predicted"/>
<keyword evidence="1" id="KW-0812">Transmembrane</keyword>
<evidence type="ECO:0000313" key="2">
    <source>
        <dbReference type="EMBL" id="RRT66925.1"/>
    </source>
</evidence>
<evidence type="ECO:0000313" key="3">
    <source>
        <dbReference type="Proteomes" id="UP000287651"/>
    </source>
</evidence>
<keyword evidence="1" id="KW-0472">Membrane</keyword>
<feature type="transmembrane region" description="Helical" evidence="1">
    <location>
        <begin position="70"/>
        <end position="90"/>
    </location>
</feature>
<evidence type="ECO:0000256" key="1">
    <source>
        <dbReference type="SAM" id="Phobius"/>
    </source>
</evidence>
<protein>
    <submittedName>
        <fullName evidence="2">Uncharacterized protein</fullName>
    </submittedName>
</protein>
<accession>A0A426ZSQ9</accession>
<comment type="caution">
    <text evidence="2">The sequence shown here is derived from an EMBL/GenBank/DDBJ whole genome shotgun (WGS) entry which is preliminary data.</text>
</comment>
<organism evidence="2 3">
    <name type="scientific">Ensete ventricosum</name>
    <name type="common">Abyssinian banana</name>
    <name type="synonym">Musa ensete</name>
    <dbReference type="NCBI Taxonomy" id="4639"/>
    <lineage>
        <taxon>Eukaryota</taxon>
        <taxon>Viridiplantae</taxon>
        <taxon>Streptophyta</taxon>
        <taxon>Embryophyta</taxon>
        <taxon>Tracheophyta</taxon>
        <taxon>Spermatophyta</taxon>
        <taxon>Magnoliopsida</taxon>
        <taxon>Liliopsida</taxon>
        <taxon>Zingiberales</taxon>
        <taxon>Musaceae</taxon>
        <taxon>Ensete</taxon>
    </lineage>
</organism>
<name>A0A426ZSQ9_ENSVE</name>
<dbReference type="Proteomes" id="UP000287651">
    <property type="component" value="Unassembled WGS sequence"/>
</dbReference>
<keyword evidence="1" id="KW-1133">Transmembrane helix</keyword>
<gene>
    <name evidence="2" type="ORF">B296_00008624</name>
</gene>
<dbReference type="EMBL" id="AMZH03005235">
    <property type="protein sequence ID" value="RRT66925.1"/>
    <property type="molecule type" value="Genomic_DNA"/>
</dbReference>